<organism evidence="1 2">
    <name type="scientific">Cupriavidus pinatubonensis</name>
    <dbReference type="NCBI Taxonomy" id="248026"/>
    <lineage>
        <taxon>Bacteria</taxon>
        <taxon>Pseudomonadati</taxon>
        <taxon>Pseudomonadota</taxon>
        <taxon>Betaproteobacteria</taxon>
        <taxon>Burkholderiales</taxon>
        <taxon>Burkholderiaceae</taxon>
        <taxon>Cupriavidus</taxon>
    </lineage>
</organism>
<gene>
    <name evidence="1" type="ORF">LMG23994_06094</name>
</gene>
<evidence type="ECO:0000313" key="2">
    <source>
        <dbReference type="Proteomes" id="UP000701702"/>
    </source>
</evidence>
<sequence>MTQLTQGAGQRLLTRKNALGDSRLEDTTTWPGAGLADGEIELRLGRFALTTNNITYAAFGDAMQYWDFFPTGQPEWGHMPVWGFADVVASAVEGVVPGERFYGYFPIASHVRMQPERVTGRGFYDGAEHRKPLVSAYNQYTRVSRDAAYDAALENYQMLYRPLFITSFMLADFLQDSGCFGARRLVFSSGSSKTAYGTAFCLHDAEGLTLTALTSAGNRAFVDSLGAYHESAAYDELEGLPADVPTLYVDFSGNPALRRRIHQHFGAALVYDCYAGSAQNTDFLKAEDLSGPEPKFYFAPVQIRKRNADWGPAIVNERFNAAQRRFIDHVREPSHGWLTVVEETGMLAAQQRIAALHAGRSHPREGYVIRLD</sequence>
<accession>A0ABN7ZPC1</accession>
<evidence type="ECO:0008006" key="3">
    <source>
        <dbReference type="Google" id="ProtNLM"/>
    </source>
</evidence>
<comment type="caution">
    <text evidence="1">The sequence shown here is derived from an EMBL/GenBank/DDBJ whole genome shotgun (WGS) entry which is preliminary data.</text>
</comment>
<reference evidence="1 2" key="1">
    <citation type="submission" date="2021-08" db="EMBL/GenBank/DDBJ databases">
        <authorList>
            <person name="Peeters C."/>
        </authorList>
    </citation>
    <scope>NUCLEOTIDE SEQUENCE [LARGE SCALE GENOMIC DNA]</scope>
    <source>
        <strain evidence="1 2">LMG 23994</strain>
    </source>
</reference>
<dbReference type="Pfam" id="PF11017">
    <property type="entry name" value="DUF2855"/>
    <property type="match status" value="1"/>
</dbReference>
<proteinExistence type="predicted"/>
<protein>
    <recommendedName>
        <fullName evidence="3">DUF2855 family protein</fullName>
    </recommendedName>
</protein>
<evidence type="ECO:0000313" key="1">
    <source>
        <dbReference type="EMBL" id="CAG9186166.1"/>
    </source>
</evidence>
<keyword evidence="2" id="KW-1185">Reference proteome</keyword>
<dbReference type="RefSeq" id="WP_224009426.1">
    <property type="nucleotide sequence ID" value="NZ_CAJZAF010000048.1"/>
</dbReference>
<dbReference type="Proteomes" id="UP000701702">
    <property type="component" value="Unassembled WGS sequence"/>
</dbReference>
<dbReference type="InterPro" id="IPR021276">
    <property type="entry name" value="DUF2855"/>
</dbReference>
<name>A0ABN7ZPC1_9BURK</name>
<dbReference type="EMBL" id="CAJZAF010000048">
    <property type="protein sequence ID" value="CAG9186166.1"/>
    <property type="molecule type" value="Genomic_DNA"/>
</dbReference>